<dbReference type="HOGENOM" id="CLU_013077_0_0_6"/>
<keyword evidence="4" id="KW-1133">Transmembrane helix</keyword>
<dbReference type="EMBL" id="CP000438">
    <property type="protein sequence ID" value="ABJ12645.1"/>
    <property type="molecule type" value="Genomic_DNA"/>
</dbReference>
<dbReference type="InterPro" id="IPR017896">
    <property type="entry name" value="4Fe4S_Fe-S-bd"/>
</dbReference>
<evidence type="ECO:0000256" key="3">
    <source>
        <dbReference type="ARBA" id="ARBA00023136"/>
    </source>
</evidence>
<dbReference type="Pfam" id="PF12801">
    <property type="entry name" value="Fer4_5"/>
    <property type="match status" value="2"/>
</dbReference>
<organism evidence="6 7">
    <name type="scientific">Pseudomonas aeruginosa (strain UCBPP-PA14)</name>
    <dbReference type="NCBI Taxonomy" id="208963"/>
    <lineage>
        <taxon>Bacteria</taxon>
        <taxon>Pseudomonadati</taxon>
        <taxon>Pseudomonadota</taxon>
        <taxon>Gammaproteobacteria</taxon>
        <taxon>Pseudomonadales</taxon>
        <taxon>Pseudomonadaceae</taxon>
        <taxon>Pseudomonas</taxon>
    </lineage>
</organism>
<keyword evidence="2" id="KW-1003">Cell membrane</keyword>
<name>A0A0H2ZE64_PSEAB</name>
<dbReference type="SUPFAM" id="SSF54862">
    <property type="entry name" value="4Fe-4S ferredoxins"/>
    <property type="match status" value="1"/>
</dbReference>
<dbReference type="PANTHER" id="PTHR30224">
    <property type="entry name" value="ELECTRON TRANSPORT PROTEIN"/>
    <property type="match status" value="1"/>
</dbReference>
<dbReference type="Pfam" id="PF04205">
    <property type="entry name" value="FMN_bind"/>
    <property type="match status" value="1"/>
</dbReference>
<feature type="transmembrane region" description="Helical" evidence="4">
    <location>
        <begin position="497"/>
        <end position="514"/>
    </location>
</feature>
<gene>
    <name evidence="6" type="primary">nosR</name>
    <name evidence="6" type="ordered locus">PA14_20230</name>
</gene>
<dbReference type="KEGG" id="pau:PA14_20230"/>
<dbReference type="GO" id="GO:0005886">
    <property type="term" value="C:plasma membrane"/>
    <property type="evidence" value="ECO:0007669"/>
    <property type="project" value="UniProtKB-SubCell"/>
</dbReference>
<protein>
    <submittedName>
        <fullName evidence="6">NosR Regulatory protein for N2O reductase</fullName>
    </submittedName>
</protein>
<evidence type="ECO:0000256" key="1">
    <source>
        <dbReference type="ARBA" id="ARBA00004236"/>
    </source>
</evidence>
<dbReference type="GO" id="GO:0045893">
    <property type="term" value="P:positive regulation of DNA-templated transcription"/>
    <property type="evidence" value="ECO:0007669"/>
    <property type="project" value="InterPro"/>
</dbReference>
<comment type="subcellular location">
    <subcellularLocation>
        <location evidence="1">Cell membrane</location>
    </subcellularLocation>
</comment>
<feature type="transmembrane region" description="Helical" evidence="4">
    <location>
        <begin position="420"/>
        <end position="438"/>
    </location>
</feature>
<dbReference type="InterPro" id="IPR011399">
    <property type="entry name" value="NosR"/>
</dbReference>
<evidence type="ECO:0000313" key="6">
    <source>
        <dbReference type="EMBL" id="ABJ12645.1"/>
    </source>
</evidence>
<feature type="transmembrane region" description="Helical" evidence="4">
    <location>
        <begin position="459"/>
        <end position="485"/>
    </location>
</feature>
<sequence length="715" mass="80232">MRALRFSAGSWRCVFAWMLLLVGLAAQGAELSELERLRIAQVFPAVERIGDPEGDYGVRRLSKGEETLGYAFQTLSVTDIPAYSGKPINLQVILDPQAVIRDAYVLEHHEPILLIGIPEEKLHAFSARYDGVRADQRVVVGRSSDPQAVTVDAVSGATVTVMVVNEIVMRAAHTVAVSLGLIEDRGNVRPKPAQVRQQPAATASWSELLGNGAIRRLQLSRGQIDDAFKGSEAEGIGEADAAHRDEPFIDLYSALLNPPAVGRSLLGDNQYRELMASLKPGEYAFVVLGDGEYSFKGSGYVRGGIFDRVQLRQFGDIISFRDLDYQRLSDVYAEGMPEFREMAIFVARASQRFDPGSPWTLELLVRRQTGPVAGVFTSFELACQTPEEYLERPQPTAEELAALEEAARPLWLRVWYQKSFQVGVLCTALVLLLAILFLQDRLVRRPRLMQRLRTGYLAFTLVYLGWYSLGQLSVVNVLTFVHALFEGFRWELFLSDPLLFILWTFTAASLLLWGRGVFCGWLCPFGALQELLNELARKLRVPQFQVPFAVHERLWAIKYIILLVLFGLSLESLALAEQAAEVEPFKTAITLGFDRQWWFVAYAVALLVVNLFTRKVYCRYLCPLGAALAIPAKARLFDWLKRRAECGKPCQLCARECEIQAIHPDGRIEANECHYCLDCQMTYHDQDKCPPLVNKRKKRAKSAPADNARIPAENL</sequence>
<dbReference type="SMART" id="SM00900">
    <property type="entry name" value="FMN_bind"/>
    <property type="match status" value="1"/>
</dbReference>
<dbReference type="InterPro" id="IPR007329">
    <property type="entry name" value="FMN-bd"/>
</dbReference>
<keyword evidence="4" id="KW-0812">Transmembrane</keyword>
<evidence type="ECO:0000259" key="5">
    <source>
        <dbReference type="SMART" id="SM00900"/>
    </source>
</evidence>
<feature type="transmembrane region" description="Helical" evidence="4">
    <location>
        <begin position="596"/>
        <end position="613"/>
    </location>
</feature>
<keyword evidence="3 4" id="KW-0472">Membrane</keyword>
<evidence type="ECO:0000256" key="2">
    <source>
        <dbReference type="ARBA" id="ARBA00022475"/>
    </source>
</evidence>
<dbReference type="GO" id="GO:0010181">
    <property type="term" value="F:FMN binding"/>
    <property type="evidence" value="ECO:0007669"/>
    <property type="project" value="InterPro"/>
</dbReference>
<evidence type="ECO:0000256" key="4">
    <source>
        <dbReference type="SAM" id="Phobius"/>
    </source>
</evidence>
<dbReference type="AlphaFoldDB" id="A0A0H2ZE64"/>
<dbReference type="BioCyc" id="PAER208963:G1G74-1665-MONOMER"/>
<reference evidence="6 7" key="1">
    <citation type="journal article" date="2006" name="Genome Biol.">
        <title>Genomic analysis reveals that Pseudomonas aeruginosa virulence is combinatorial.</title>
        <authorList>
            <person name="Lee D.G."/>
            <person name="Urbach J.M."/>
            <person name="Wu G."/>
            <person name="Liberati N.T."/>
            <person name="Feinbaum R.L."/>
            <person name="Miyata S."/>
            <person name="Diggins L.T."/>
            <person name="He J."/>
            <person name="Saucier M."/>
            <person name="Deziel E."/>
            <person name="Friedman L."/>
            <person name="Li L."/>
            <person name="Grills G."/>
            <person name="Montgomery K."/>
            <person name="Kucherlapati R."/>
            <person name="Rahme L.G."/>
            <person name="Ausubel F.M."/>
        </authorList>
    </citation>
    <scope>NUCLEOTIDE SEQUENCE [LARGE SCALE GENOMIC DNA]</scope>
    <source>
        <strain evidence="6 7">UCBPP-PA14</strain>
    </source>
</reference>
<dbReference type="PANTHER" id="PTHR30224:SF4">
    <property type="entry name" value="ELECTRON TRANSPORT PROTEIN YCCM-RELATED"/>
    <property type="match status" value="1"/>
</dbReference>
<feature type="domain" description="FMN-binding" evidence="5">
    <location>
        <begin position="82"/>
        <end position="175"/>
    </location>
</feature>
<dbReference type="GO" id="GO:0003677">
    <property type="term" value="F:DNA binding"/>
    <property type="evidence" value="ECO:0007669"/>
    <property type="project" value="InterPro"/>
</dbReference>
<dbReference type="Proteomes" id="UP000000653">
    <property type="component" value="Chromosome"/>
</dbReference>
<evidence type="ECO:0000313" key="7">
    <source>
        <dbReference type="Proteomes" id="UP000000653"/>
    </source>
</evidence>
<proteinExistence type="predicted"/>
<dbReference type="NCBIfam" id="NF046105">
    <property type="entry name" value="TransRegNosR"/>
    <property type="match status" value="1"/>
</dbReference>
<accession>A0A0H2ZE64</accession>
<dbReference type="PIRSF" id="PIRSF036354">
    <property type="entry name" value="NosR"/>
    <property type="match status" value="1"/>
</dbReference>
<feature type="transmembrane region" description="Helical" evidence="4">
    <location>
        <begin position="556"/>
        <end position="576"/>
    </location>
</feature>
<dbReference type="InterPro" id="IPR052378">
    <property type="entry name" value="NosR_regulator"/>
</dbReference>
<dbReference type="RefSeq" id="WP_003138229.1">
    <property type="nucleotide sequence ID" value="NC_008463.1"/>
</dbReference>